<feature type="transmembrane region" description="Helical" evidence="7">
    <location>
        <begin position="57"/>
        <end position="78"/>
    </location>
</feature>
<evidence type="ECO:0000256" key="1">
    <source>
        <dbReference type="ARBA" id="ARBA00004651"/>
    </source>
</evidence>
<reference evidence="8 9" key="1">
    <citation type="submission" date="2017-05" db="EMBL/GenBank/DDBJ databases">
        <title>Complete and WGS of Bordetella genogroups.</title>
        <authorList>
            <person name="Spilker T."/>
            <person name="Lipuma J."/>
        </authorList>
    </citation>
    <scope>NUCLEOTIDE SEQUENCE [LARGE SCALE GENOMIC DNA]</scope>
    <source>
        <strain evidence="8 9">AU3139</strain>
    </source>
</reference>
<evidence type="ECO:0000256" key="5">
    <source>
        <dbReference type="ARBA" id="ARBA00022989"/>
    </source>
</evidence>
<evidence type="ECO:0000313" key="8">
    <source>
        <dbReference type="EMBL" id="OZI70667.1"/>
    </source>
</evidence>
<dbReference type="Proteomes" id="UP000216524">
    <property type="component" value="Unassembled WGS sequence"/>
</dbReference>
<keyword evidence="3" id="KW-1003">Cell membrane</keyword>
<dbReference type="Pfam" id="PF13440">
    <property type="entry name" value="Polysacc_synt_3"/>
    <property type="match status" value="1"/>
</dbReference>
<keyword evidence="9" id="KW-1185">Reference proteome</keyword>
<feature type="transmembrane region" description="Helical" evidence="7">
    <location>
        <begin position="125"/>
        <end position="143"/>
    </location>
</feature>
<evidence type="ECO:0000256" key="6">
    <source>
        <dbReference type="ARBA" id="ARBA00023136"/>
    </source>
</evidence>
<feature type="transmembrane region" description="Helical" evidence="7">
    <location>
        <begin position="149"/>
        <end position="167"/>
    </location>
</feature>
<feature type="transmembrane region" description="Helical" evidence="7">
    <location>
        <begin position="20"/>
        <end position="45"/>
    </location>
</feature>
<comment type="subcellular location">
    <subcellularLocation>
        <location evidence="1">Cell membrane</location>
        <topology evidence="1">Multi-pass membrane protein</topology>
    </subcellularLocation>
</comment>
<feature type="transmembrane region" description="Helical" evidence="7">
    <location>
        <begin position="308"/>
        <end position="331"/>
    </location>
</feature>
<feature type="transmembrane region" description="Helical" evidence="7">
    <location>
        <begin position="362"/>
        <end position="384"/>
    </location>
</feature>
<keyword evidence="6 7" id="KW-0472">Membrane</keyword>
<sequence>MLLSTLLLARLYSPAEMGLFNVWFAFLTVGAVMVTARYELAFFALKSDDESPALGRLIVYMSALLSLVLTVGLATAAFTTAWLPAGIAPFILPLGIAVFVASLNTSLLSLLALQQRFTMLGMSRVGFAASVALLQILGGVLALGAAGLIYGQLLGSLLAVALIIACVDRRWLQAAWSTPRATLARVRNAYRSFPIYSLPADLVNNVARQLPMLMVAARFGNEAGGWYGLTLKIMGAPISLLATSILDVFKEQAARDYRTKGNCLQIYKKTLLSLALVALPPFIILYFVGEFLFATLFGPQWQQSGKYAVLMIPMFYTGFVASPLSYTIYIAQKQKYDLIWQCTLLLISIAVFGLAADAETAIRWFSLLYAGMYCIYLFMSYYFARGAK</sequence>
<dbReference type="PANTHER" id="PTHR30250:SF10">
    <property type="entry name" value="LIPOPOLYSACCHARIDE BIOSYNTHESIS PROTEIN WZXC"/>
    <property type="match status" value="1"/>
</dbReference>
<evidence type="ECO:0000256" key="4">
    <source>
        <dbReference type="ARBA" id="ARBA00022692"/>
    </source>
</evidence>
<keyword evidence="5 7" id="KW-1133">Transmembrane helix</keyword>
<feature type="transmembrane region" description="Helical" evidence="7">
    <location>
        <begin position="90"/>
        <end position="113"/>
    </location>
</feature>
<feature type="transmembrane region" description="Helical" evidence="7">
    <location>
        <begin position="338"/>
        <end position="356"/>
    </location>
</feature>
<name>A0ABX4F8I0_9BORD</name>
<feature type="transmembrane region" description="Helical" evidence="7">
    <location>
        <begin position="270"/>
        <end position="288"/>
    </location>
</feature>
<organism evidence="8 9">
    <name type="scientific">Bordetella genomosp. 6</name>
    <dbReference type="NCBI Taxonomy" id="463024"/>
    <lineage>
        <taxon>Bacteria</taxon>
        <taxon>Pseudomonadati</taxon>
        <taxon>Pseudomonadota</taxon>
        <taxon>Betaproteobacteria</taxon>
        <taxon>Burkholderiales</taxon>
        <taxon>Alcaligenaceae</taxon>
        <taxon>Bordetella</taxon>
    </lineage>
</organism>
<comment type="caution">
    <text evidence="8">The sequence shown here is derived from an EMBL/GenBank/DDBJ whole genome shotgun (WGS) entry which is preliminary data.</text>
</comment>
<dbReference type="InterPro" id="IPR050833">
    <property type="entry name" value="Poly_Biosynth_Transport"/>
</dbReference>
<evidence type="ECO:0008006" key="10">
    <source>
        <dbReference type="Google" id="ProtNLM"/>
    </source>
</evidence>
<keyword evidence="4 7" id="KW-0812">Transmembrane</keyword>
<evidence type="ECO:0000256" key="7">
    <source>
        <dbReference type="SAM" id="Phobius"/>
    </source>
</evidence>
<dbReference type="EMBL" id="NEVV01000007">
    <property type="protein sequence ID" value="OZI70667.1"/>
    <property type="molecule type" value="Genomic_DNA"/>
</dbReference>
<dbReference type="PANTHER" id="PTHR30250">
    <property type="entry name" value="PST FAMILY PREDICTED COLANIC ACID TRANSPORTER"/>
    <property type="match status" value="1"/>
</dbReference>
<evidence type="ECO:0000256" key="3">
    <source>
        <dbReference type="ARBA" id="ARBA00022475"/>
    </source>
</evidence>
<proteinExistence type="inferred from homology"/>
<accession>A0ABX4F8I0</accession>
<comment type="similarity">
    <text evidence="2">Belongs to the polysaccharide synthase family.</text>
</comment>
<gene>
    <name evidence="8" type="ORF">CAL23_23040</name>
</gene>
<evidence type="ECO:0000313" key="9">
    <source>
        <dbReference type="Proteomes" id="UP000216524"/>
    </source>
</evidence>
<evidence type="ECO:0000256" key="2">
    <source>
        <dbReference type="ARBA" id="ARBA00007430"/>
    </source>
</evidence>
<protein>
    <recommendedName>
        <fullName evidence="10">Translocase</fullName>
    </recommendedName>
</protein>